<sequence length="451" mass="50682">MPKPPSIKVVHISTREALLKRRLRRHLSNLEFRRKEGGNLEAPGTSKEIIRHLHAQQRKELLQGESDFIKQQILRLLKFFASGNDVNPERISPRLERVASATWQGELFRLASLTWSVPVSRGFGRRLRYLVWNNSDGKLIGIFAIGDPVFNLSARDNHIGWDGAARTERLVNVMDAYVLGALLPYNTLLGEKLVACLIRSREIYDDFASVYGDSCGIISGKKKRARLLAVTTSSSMGRSSIYNRLKLDSVRYFTRLGYSGGWGHLHIPEALFSDLREYLLDIDHPCASTHEYGDGQNWRILTIRAAMSSFGFKGDVLKHGIQREVFISDLADNASSLLRNGRGRPQLASLRLVSEIASLAIERWVIQRAAKQSCGRGGSGNWRNSSFCCATQLDGSARRDCRATRLSLHAFVELWTRQPPYRGKRLRHSAGSVDGDACSGRFPRDVAQGHR</sequence>
<evidence type="ECO:0000256" key="1">
    <source>
        <dbReference type="SAM" id="MobiDB-lite"/>
    </source>
</evidence>
<feature type="region of interest" description="Disordered" evidence="1">
    <location>
        <begin position="425"/>
        <end position="451"/>
    </location>
</feature>
<gene>
    <name evidence="2" type="ORF">BKIR_c88_6132</name>
</gene>
<dbReference type="AlphaFoldDB" id="G4MIU9"/>
<comment type="caution">
    <text evidence="2">The sequence shown here is derived from an EMBL/GenBank/DDBJ whole genome shotgun (WGS) entry which is preliminary data.</text>
</comment>
<accession>G4MIU9</accession>
<dbReference type="EMBL" id="CAFE01000275">
    <property type="protein sequence ID" value="CCD41078.1"/>
    <property type="molecule type" value="Genomic_DNA"/>
</dbReference>
<evidence type="ECO:0000313" key="3">
    <source>
        <dbReference type="Proteomes" id="UP000003511"/>
    </source>
</evidence>
<organism evidence="2 3">
    <name type="scientific">Candidatus Paraburkholderia kirkii UZHbot1</name>
    <dbReference type="NCBI Taxonomy" id="1055526"/>
    <lineage>
        <taxon>Bacteria</taxon>
        <taxon>Pseudomonadati</taxon>
        <taxon>Pseudomonadota</taxon>
        <taxon>Betaproteobacteria</taxon>
        <taxon>Burkholderiales</taxon>
        <taxon>Burkholderiaceae</taxon>
        <taxon>Paraburkholderia</taxon>
    </lineage>
</organism>
<evidence type="ECO:0000313" key="2">
    <source>
        <dbReference type="EMBL" id="CCD41078.1"/>
    </source>
</evidence>
<proteinExistence type="predicted"/>
<dbReference type="HOGENOM" id="CLU_041281_0_0_4"/>
<dbReference type="STRING" id="1055526.BKIR_c88_6132"/>
<dbReference type="Proteomes" id="UP000003511">
    <property type="component" value="Unassembled WGS sequence"/>
</dbReference>
<reference evidence="2 3" key="2">
    <citation type="submission" date="2011-10" db="EMBL/GenBank/DDBJ databases">
        <title>Draft genome sequence of Candidatus Burkholderia kirkii.</title>
        <authorList>
            <person name="Carlier A.L."/>
            <person name="Eberl L."/>
        </authorList>
    </citation>
    <scope>NUCLEOTIDE SEQUENCE [LARGE SCALE GENOMIC DNA]</scope>
    <source>
        <strain evidence="2 3">UZHbot1</strain>
    </source>
</reference>
<reference evidence="2 3" key="1">
    <citation type="submission" date="2011-09" db="EMBL/GenBank/DDBJ databases">
        <authorList>
            <person name="Carlier A."/>
        </authorList>
    </citation>
    <scope>NUCLEOTIDE SEQUENCE [LARGE SCALE GENOMIC DNA]</scope>
    <source>
        <strain evidence="2 3">UZHbot1</strain>
    </source>
</reference>
<keyword evidence="3" id="KW-1185">Reference proteome</keyword>
<name>G4MIU9_9BURK</name>
<dbReference type="InterPro" id="IPR025639">
    <property type="entry name" value="DruA"/>
</dbReference>
<protein>
    <submittedName>
        <fullName evidence="2">Uncharacterized protein</fullName>
    </submittedName>
</protein>
<dbReference type="BioCyc" id="CBUR1055526:G10QW-2115-MONOMER"/>
<dbReference type="Pfam" id="PF14236">
    <property type="entry name" value="DruA"/>
    <property type="match status" value="1"/>
</dbReference>
<feature type="compositionally biased region" description="Basic and acidic residues" evidence="1">
    <location>
        <begin position="442"/>
        <end position="451"/>
    </location>
</feature>